<name>A0A5N5NB46_9ROSI</name>
<evidence type="ECO:0000313" key="1">
    <source>
        <dbReference type="EMBL" id="KAB5564744.1"/>
    </source>
</evidence>
<proteinExistence type="predicted"/>
<dbReference type="AlphaFoldDB" id="A0A5N5NB46"/>
<reference evidence="2" key="1">
    <citation type="journal article" date="2019" name="Gigascience">
        <title>De novo genome assembly of the endangered Acer yangbiense, a plant species with extremely small populations endemic to Yunnan Province, China.</title>
        <authorList>
            <person name="Yang J."/>
            <person name="Wariss H.M."/>
            <person name="Tao L."/>
            <person name="Zhang R."/>
            <person name="Yun Q."/>
            <person name="Hollingsworth P."/>
            <person name="Dao Z."/>
            <person name="Luo G."/>
            <person name="Guo H."/>
            <person name="Ma Y."/>
            <person name="Sun W."/>
        </authorList>
    </citation>
    <scope>NUCLEOTIDE SEQUENCE [LARGE SCALE GENOMIC DNA]</scope>
    <source>
        <strain evidence="2">cv. br00</strain>
    </source>
</reference>
<keyword evidence="2" id="KW-1185">Reference proteome</keyword>
<evidence type="ECO:0000313" key="2">
    <source>
        <dbReference type="Proteomes" id="UP000326939"/>
    </source>
</evidence>
<sequence length="107" mass="11607">MVPSFLLLKPTSRPRMRRQNLKSGVCFLNKATLFCDSVGHAFGDALLGSWRVGRSNCSLFLGSFANSRGSSDPVIVVKGYDASLMDPSWFDDHGSAYSFAGQAQQVA</sequence>
<accession>A0A5N5NB46</accession>
<protein>
    <submittedName>
        <fullName evidence="1">Uncharacterized protein</fullName>
    </submittedName>
</protein>
<organism evidence="1 2">
    <name type="scientific">Salix brachista</name>
    <dbReference type="NCBI Taxonomy" id="2182728"/>
    <lineage>
        <taxon>Eukaryota</taxon>
        <taxon>Viridiplantae</taxon>
        <taxon>Streptophyta</taxon>
        <taxon>Embryophyta</taxon>
        <taxon>Tracheophyta</taxon>
        <taxon>Spermatophyta</taxon>
        <taxon>Magnoliopsida</taxon>
        <taxon>eudicotyledons</taxon>
        <taxon>Gunneridae</taxon>
        <taxon>Pentapetalae</taxon>
        <taxon>rosids</taxon>
        <taxon>fabids</taxon>
        <taxon>Malpighiales</taxon>
        <taxon>Salicaceae</taxon>
        <taxon>Saliceae</taxon>
        <taxon>Salix</taxon>
    </lineage>
</organism>
<comment type="caution">
    <text evidence="1">The sequence shown here is derived from an EMBL/GenBank/DDBJ whole genome shotgun (WGS) entry which is preliminary data.</text>
</comment>
<gene>
    <name evidence="1" type="ORF">DKX38_004798</name>
</gene>
<dbReference type="EMBL" id="VDCV01000003">
    <property type="protein sequence ID" value="KAB5564744.1"/>
    <property type="molecule type" value="Genomic_DNA"/>
</dbReference>
<dbReference type="Proteomes" id="UP000326939">
    <property type="component" value="Chromosome 3"/>
</dbReference>